<feature type="repeat" description="TPR" evidence="13">
    <location>
        <begin position="675"/>
        <end position="708"/>
    </location>
</feature>
<feature type="transmembrane region" description="Helical" evidence="14">
    <location>
        <begin position="345"/>
        <end position="364"/>
    </location>
</feature>
<dbReference type="Pfam" id="PF08409">
    <property type="entry name" value="TMTC_DUF1736"/>
    <property type="match status" value="1"/>
</dbReference>
<protein>
    <recommendedName>
        <fullName evidence="5">dolichyl-phosphate-mannose--protein mannosyltransferase</fullName>
        <ecNumber evidence="5">2.4.1.109</ecNumber>
    </recommendedName>
</protein>
<evidence type="ECO:0000256" key="8">
    <source>
        <dbReference type="ARBA" id="ARBA00022737"/>
    </source>
</evidence>
<dbReference type="RefSeq" id="XP_008861889.1">
    <property type="nucleotide sequence ID" value="XM_008863667.1"/>
</dbReference>
<dbReference type="EMBL" id="KI913952">
    <property type="protein sequence ID" value="ETW10478.1"/>
    <property type="molecule type" value="Genomic_DNA"/>
</dbReference>
<evidence type="ECO:0000256" key="11">
    <source>
        <dbReference type="ARBA" id="ARBA00022989"/>
    </source>
</evidence>
<feature type="transmembrane region" description="Helical" evidence="14">
    <location>
        <begin position="186"/>
        <end position="215"/>
    </location>
</feature>
<sequence length="739" mass="81315">MKSAPSPLWQGSQPVLYVVALAFAVFANTLSCGFVWDDRAAILTNRDIRSDDTTTIADLFHHDFWGTPITSPSSHKSFRPITVLSFRLNHAIGAFDPWGYHFVNVLLHAITSALVVVVGRRVTAYPRASQQVRAPVLAGLVFAVHPIHCDSVASVVGRADVLCTLVSLVAVLVYQNAMAGHTKANWMYFGTAISLIVLATMCKELGATTVAILVVLELLQLRQHPTIAYTPPFRLGLLVTFGVCAIAARVLLNGPTVLYKWTEMENDISLLPLGLPKALTIAHTHAWYLYKMAWPHYLSYDYGFKTIPIITSVADPRNLLTILAYGCVTALAVVALRQWRSRPSVLVMASFAIFPFVPAANVLFPVGTIVAERLLYFPSVGVSFLVGFTLDMAIQRASRVQHLALLGLVAALLVAAAARTISRNLDWADETALFEASVKVAPWSTKVLSNLSKVLLNSDAPRAAAYLERALYVLPQYPIGHLNLGLAYVNMGKLLHCMDSLLKASEIDHSLGAYSYLGKYMYEFHALHQRDKVTTEGPTHALVTSQKLLDLAISHNYNLPTVWFTRGLIAFYANDFTGATTFFNRTLQENHRVRRRGYDLEEQVAPCSVYNMWALAAQNAGDMAKAGEIFEAGLNEGVACMELYNNAGVWHKEHGHLDKAAELYATAIELFPGHGALFTNAGFLAESRGNRLDAINYYLHALELDPTNAQIQANFHNLQAKLAVPDVESELAPMPLEAW</sequence>
<comment type="similarity">
    <text evidence="4">Belongs to the TMTC family.</text>
</comment>
<evidence type="ECO:0000313" key="16">
    <source>
        <dbReference type="EMBL" id="ETW10478.1"/>
    </source>
</evidence>
<evidence type="ECO:0000256" key="4">
    <source>
        <dbReference type="ARBA" id="ARBA00007882"/>
    </source>
</evidence>
<dbReference type="VEuPathDB" id="FungiDB:H310_00773"/>
<dbReference type="OrthoDB" id="66906at2759"/>
<feature type="transmembrane region" description="Helical" evidence="14">
    <location>
        <begin position="154"/>
        <end position="174"/>
    </location>
</feature>
<dbReference type="SUPFAM" id="SSF48452">
    <property type="entry name" value="TPR-like"/>
    <property type="match status" value="1"/>
</dbReference>
<feature type="transmembrane region" description="Helical" evidence="14">
    <location>
        <begin position="235"/>
        <end position="258"/>
    </location>
</feature>
<accession>A0A024UXS1</accession>
<dbReference type="PROSITE" id="PS50005">
    <property type="entry name" value="TPR"/>
    <property type="match status" value="2"/>
</dbReference>
<evidence type="ECO:0000256" key="3">
    <source>
        <dbReference type="ARBA" id="ARBA00004922"/>
    </source>
</evidence>
<dbReference type="InterPro" id="IPR011990">
    <property type="entry name" value="TPR-like_helical_dom_sf"/>
</dbReference>
<proteinExistence type="inferred from homology"/>
<dbReference type="GO" id="GO:0005783">
    <property type="term" value="C:endoplasmic reticulum"/>
    <property type="evidence" value="ECO:0007669"/>
    <property type="project" value="UniProtKB-SubCell"/>
</dbReference>
<dbReference type="PANTHER" id="PTHR44227:SF3">
    <property type="entry name" value="PROTEIN O-MANNOSYL-TRANSFERASE TMTC4"/>
    <property type="match status" value="1"/>
</dbReference>
<evidence type="ECO:0000256" key="9">
    <source>
        <dbReference type="ARBA" id="ARBA00022803"/>
    </source>
</evidence>
<feature type="transmembrane region" description="Helical" evidence="14">
    <location>
        <begin position="376"/>
        <end position="394"/>
    </location>
</feature>
<dbReference type="SMART" id="SM00028">
    <property type="entry name" value="TPR"/>
    <property type="match status" value="4"/>
</dbReference>
<name>A0A024UXS1_9STRA</name>
<feature type="transmembrane region" description="Helical" evidence="14">
    <location>
        <begin position="403"/>
        <end position="421"/>
    </location>
</feature>
<dbReference type="GO" id="GO:0004169">
    <property type="term" value="F:dolichyl-phosphate-mannose-protein mannosyltransferase activity"/>
    <property type="evidence" value="ECO:0007669"/>
    <property type="project" value="UniProtKB-EC"/>
</dbReference>
<keyword evidence="9 13" id="KW-0802">TPR repeat</keyword>
<dbReference type="InterPro" id="IPR013618">
    <property type="entry name" value="TMTC_DUF1736"/>
</dbReference>
<dbReference type="Gene3D" id="1.25.40.10">
    <property type="entry name" value="Tetratricopeptide repeat domain"/>
    <property type="match status" value="2"/>
</dbReference>
<evidence type="ECO:0000256" key="2">
    <source>
        <dbReference type="ARBA" id="ARBA00004240"/>
    </source>
</evidence>
<evidence type="ECO:0000256" key="6">
    <source>
        <dbReference type="ARBA" id="ARBA00022679"/>
    </source>
</evidence>
<evidence type="ECO:0000256" key="12">
    <source>
        <dbReference type="ARBA" id="ARBA00023136"/>
    </source>
</evidence>
<comment type="pathway">
    <text evidence="3">Protein modification; protein glycosylation.</text>
</comment>
<keyword evidence="12 14" id="KW-0472">Membrane</keyword>
<evidence type="ECO:0000256" key="13">
    <source>
        <dbReference type="PROSITE-ProRule" id="PRU00339"/>
    </source>
</evidence>
<evidence type="ECO:0000256" key="10">
    <source>
        <dbReference type="ARBA" id="ARBA00022824"/>
    </source>
</evidence>
<keyword evidence="11 14" id="KW-1133">Transmembrane helix</keyword>
<dbReference type="EC" id="2.4.1.109" evidence="5"/>
<dbReference type="GO" id="GO:0030968">
    <property type="term" value="P:endoplasmic reticulum unfolded protein response"/>
    <property type="evidence" value="ECO:0007669"/>
    <property type="project" value="TreeGrafter"/>
</dbReference>
<keyword evidence="10" id="KW-0256">Endoplasmic reticulum</keyword>
<feature type="transmembrane region" description="Helical" evidence="14">
    <location>
        <begin position="98"/>
        <end position="119"/>
    </location>
</feature>
<feature type="transmembrane region" description="Helical" evidence="14">
    <location>
        <begin position="131"/>
        <end position="148"/>
    </location>
</feature>
<evidence type="ECO:0000256" key="7">
    <source>
        <dbReference type="ARBA" id="ARBA00022692"/>
    </source>
</evidence>
<dbReference type="InterPro" id="IPR052346">
    <property type="entry name" value="O-mannosyl-transferase_TMTC"/>
</dbReference>
<dbReference type="eggNOG" id="KOG1124">
    <property type="taxonomic scope" value="Eukaryota"/>
</dbReference>
<organism evidence="16">
    <name type="scientific">Aphanomyces invadans</name>
    <dbReference type="NCBI Taxonomy" id="157072"/>
    <lineage>
        <taxon>Eukaryota</taxon>
        <taxon>Sar</taxon>
        <taxon>Stramenopiles</taxon>
        <taxon>Oomycota</taxon>
        <taxon>Saprolegniomycetes</taxon>
        <taxon>Saprolegniales</taxon>
        <taxon>Verrucalvaceae</taxon>
        <taxon>Aphanomyces</taxon>
    </lineage>
</organism>
<feature type="transmembrane region" description="Helical" evidence="14">
    <location>
        <begin position="319"/>
        <end position="336"/>
    </location>
</feature>
<dbReference type="AlphaFoldDB" id="A0A024UXS1"/>
<keyword evidence="7 14" id="KW-0812">Transmembrane</keyword>
<keyword evidence="8" id="KW-0677">Repeat</keyword>
<feature type="transmembrane region" description="Helical" evidence="14">
    <location>
        <begin position="15"/>
        <end position="36"/>
    </location>
</feature>
<gene>
    <name evidence="16" type="ORF">H310_00773</name>
</gene>
<dbReference type="InterPro" id="IPR019734">
    <property type="entry name" value="TPR_rpt"/>
</dbReference>
<dbReference type="UniPathway" id="UPA00378"/>
<evidence type="ECO:0000259" key="15">
    <source>
        <dbReference type="Pfam" id="PF08409"/>
    </source>
</evidence>
<comment type="subcellular location">
    <subcellularLocation>
        <location evidence="2">Endoplasmic reticulum</location>
    </subcellularLocation>
    <subcellularLocation>
        <location evidence="1">Membrane</location>
        <topology evidence="1">Multi-pass membrane protein</topology>
    </subcellularLocation>
</comment>
<feature type="domain" description="DUF1736" evidence="15">
    <location>
        <begin position="260"/>
        <end position="328"/>
    </location>
</feature>
<evidence type="ECO:0000256" key="1">
    <source>
        <dbReference type="ARBA" id="ARBA00004141"/>
    </source>
</evidence>
<keyword evidence="6" id="KW-0808">Transferase</keyword>
<evidence type="ECO:0000256" key="5">
    <source>
        <dbReference type="ARBA" id="ARBA00012839"/>
    </source>
</evidence>
<reference evidence="16" key="1">
    <citation type="submission" date="2013-12" db="EMBL/GenBank/DDBJ databases">
        <title>The Genome Sequence of Aphanomyces invadans NJM9701.</title>
        <authorList>
            <consortium name="The Broad Institute Genomics Platform"/>
            <person name="Russ C."/>
            <person name="Tyler B."/>
            <person name="van West P."/>
            <person name="Dieguez-Uribeondo J."/>
            <person name="Young S.K."/>
            <person name="Zeng Q."/>
            <person name="Gargeya S."/>
            <person name="Fitzgerald M."/>
            <person name="Abouelleil A."/>
            <person name="Alvarado L."/>
            <person name="Chapman S.B."/>
            <person name="Gainer-Dewar J."/>
            <person name="Goldberg J."/>
            <person name="Griggs A."/>
            <person name="Gujja S."/>
            <person name="Hansen M."/>
            <person name="Howarth C."/>
            <person name="Imamovic A."/>
            <person name="Ireland A."/>
            <person name="Larimer J."/>
            <person name="McCowan C."/>
            <person name="Murphy C."/>
            <person name="Pearson M."/>
            <person name="Poon T.W."/>
            <person name="Priest M."/>
            <person name="Roberts A."/>
            <person name="Saif S."/>
            <person name="Shea T."/>
            <person name="Sykes S."/>
            <person name="Wortman J."/>
            <person name="Nusbaum C."/>
            <person name="Birren B."/>
        </authorList>
    </citation>
    <scope>NUCLEOTIDE SEQUENCE [LARGE SCALE GENOMIC DNA]</scope>
    <source>
        <strain evidence="16">NJM9701</strain>
    </source>
</reference>
<dbReference type="GeneID" id="20077823"/>
<dbReference type="STRING" id="157072.A0A024UXS1"/>
<dbReference type="GO" id="GO:0016020">
    <property type="term" value="C:membrane"/>
    <property type="evidence" value="ECO:0007669"/>
    <property type="project" value="UniProtKB-SubCell"/>
</dbReference>
<feature type="repeat" description="TPR" evidence="13">
    <location>
        <begin position="641"/>
        <end position="674"/>
    </location>
</feature>
<evidence type="ECO:0000256" key="14">
    <source>
        <dbReference type="SAM" id="Phobius"/>
    </source>
</evidence>
<dbReference type="PANTHER" id="PTHR44227">
    <property type="match status" value="1"/>
</dbReference>